<protein>
    <recommendedName>
        <fullName evidence="1">2-hydroxychromene-2-carboxylate isomerase</fullName>
        <ecNumber evidence="1">5.99.1.4</ecNumber>
    </recommendedName>
</protein>
<dbReference type="GO" id="GO:0006749">
    <property type="term" value="P:glutathione metabolic process"/>
    <property type="evidence" value="ECO:0007669"/>
    <property type="project" value="TreeGrafter"/>
</dbReference>
<evidence type="ECO:0000313" key="6">
    <source>
        <dbReference type="Proteomes" id="UP000093053"/>
    </source>
</evidence>
<organism evidence="5 6">
    <name type="scientific">Lentzea guizhouensis</name>
    <dbReference type="NCBI Taxonomy" id="1586287"/>
    <lineage>
        <taxon>Bacteria</taxon>
        <taxon>Bacillati</taxon>
        <taxon>Actinomycetota</taxon>
        <taxon>Actinomycetes</taxon>
        <taxon>Pseudonocardiales</taxon>
        <taxon>Pseudonocardiaceae</taxon>
        <taxon>Lentzea</taxon>
    </lineage>
</organism>
<dbReference type="GO" id="GO:0004364">
    <property type="term" value="F:glutathione transferase activity"/>
    <property type="evidence" value="ECO:0007669"/>
    <property type="project" value="TreeGrafter"/>
</dbReference>
<dbReference type="InterPro" id="IPR036249">
    <property type="entry name" value="Thioredoxin-like_sf"/>
</dbReference>
<dbReference type="GO" id="GO:0004602">
    <property type="term" value="F:glutathione peroxidase activity"/>
    <property type="evidence" value="ECO:0007669"/>
    <property type="project" value="TreeGrafter"/>
</dbReference>
<feature type="region of interest" description="Disordered" evidence="3">
    <location>
        <begin position="203"/>
        <end position="230"/>
    </location>
</feature>
<dbReference type="PANTHER" id="PTHR42943">
    <property type="entry name" value="GLUTATHIONE S-TRANSFERASE KAPPA"/>
    <property type="match status" value="1"/>
</dbReference>
<comment type="catalytic activity">
    <reaction evidence="1">
        <text>2-hydroxychromene-2-carboxylate = (3E)-4-(2-hydroxyphenyl)-2-oxobut-3-enoate</text>
        <dbReference type="Rhea" id="RHEA:27401"/>
        <dbReference type="ChEBI" id="CHEBI:59350"/>
        <dbReference type="ChEBI" id="CHEBI:59353"/>
        <dbReference type="EC" id="5.99.1.4"/>
    </reaction>
</comment>
<dbReference type="RefSeq" id="WP_065918093.1">
    <property type="nucleotide sequence ID" value="NZ_CP016793.1"/>
</dbReference>
<dbReference type="STRING" id="1586287.BBK82_30635"/>
<dbReference type="EC" id="5.99.1.4" evidence="1"/>
<evidence type="ECO:0000256" key="3">
    <source>
        <dbReference type="SAM" id="MobiDB-lite"/>
    </source>
</evidence>
<dbReference type="KEGG" id="led:BBK82_30635"/>
<evidence type="ECO:0000259" key="4">
    <source>
        <dbReference type="Pfam" id="PF01323"/>
    </source>
</evidence>
<feature type="active site" description="Nucleophile" evidence="2">
    <location>
        <position position="14"/>
    </location>
</feature>
<dbReference type="Proteomes" id="UP000093053">
    <property type="component" value="Chromosome"/>
</dbReference>
<keyword evidence="1 5" id="KW-0413">Isomerase</keyword>
<dbReference type="EMBL" id="CP016793">
    <property type="protein sequence ID" value="ANZ39752.1"/>
    <property type="molecule type" value="Genomic_DNA"/>
</dbReference>
<evidence type="ECO:0000313" key="5">
    <source>
        <dbReference type="EMBL" id="ANZ39752.1"/>
    </source>
</evidence>
<reference evidence="5 6" key="1">
    <citation type="submission" date="2016-07" db="EMBL/GenBank/DDBJ databases">
        <title>Complete genome sequence of the Lentzea guizhouensis DHS C013.</title>
        <authorList>
            <person name="Cao C."/>
        </authorList>
    </citation>
    <scope>NUCLEOTIDE SEQUENCE [LARGE SCALE GENOMIC DNA]</scope>
    <source>
        <strain evidence="5 6">DHS C013</strain>
    </source>
</reference>
<dbReference type="AlphaFoldDB" id="A0A1B2HPW6"/>
<sequence>MKKDRLRYYFSFRSPYSWLAHRELLRSHGDVAAATTWIPFWEPDEQTTRMLGEAGGQVVYAVMSREKHFYVLQDVRRLAAARGLTFRWPHDPDPCWEVPHLAYLVAESCELGAEFAEGVHRARWEEGRDICDRGVIADIASGLGLDPTRTANAADDLAVRERGVAALLAAHDDRVFGVPFFVRGFDHFWGLDRLATFADTVRAAPPSKPGDETPAPPAVVTDGGHAGGCG</sequence>
<dbReference type="GO" id="GO:0018845">
    <property type="term" value="F:2-hydroxychromene-2-carboxylate isomerase activity"/>
    <property type="evidence" value="ECO:0007669"/>
    <property type="project" value="UniProtKB-UniRule"/>
</dbReference>
<dbReference type="InterPro" id="IPR051924">
    <property type="entry name" value="GST_Kappa/NadH"/>
</dbReference>
<dbReference type="InterPro" id="IPR014440">
    <property type="entry name" value="HCCAis_GSTk"/>
</dbReference>
<evidence type="ECO:0000256" key="2">
    <source>
        <dbReference type="PIRSR" id="PIRSR006386-1"/>
    </source>
</evidence>
<gene>
    <name evidence="5" type="ORF">BBK82_30635</name>
</gene>
<feature type="domain" description="DSBA-like thioredoxin" evidence="4">
    <location>
        <begin position="7"/>
        <end position="201"/>
    </location>
</feature>
<name>A0A1B2HPW6_9PSEU</name>
<dbReference type="InterPro" id="IPR001853">
    <property type="entry name" value="DSBA-like_thioredoxin_dom"/>
</dbReference>
<keyword evidence="6" id="KW-1185">Reference proteome</keyword>
<dbReference type="Gene3D" id="3.40.30.10">
    <property type="entry name" value="Glutaredoxin"/>
    <property type="match status" value="1"/>
</dbReference>
<proteinExistence type="inferred from homology"/>
<evidence type="ECO:0000256" key="1">
    <source>
        <dbReference type="PIRNR" id="PIRNR006386"/>
    </source>
</evidence>
<dbReference type="PANTHER" id="PTHR42943:SF2">
    <property type="entry name" value="GLUTATHIONE S-TRANSFERASE KAPPA 1"/>
    <property type="match status" value="1"/>
</dbReference>
<dbReference type="Pfam" id="PF01323">
    <property type="entry name" value="DSBA"/>
    <property type="match status" value="1"/>
</dbReference>
<dbReference type="PIRSF" id="PIRSF006386">
    <property type="entry name" value="HCCAis_GSTk"/>
    <property type="match status" value="1"/>
</dbReference>
<dbReference type="SUPFAM" id="SSF52833">
    <property type="entry name" value="Thioredoxin-like"/>
    <property type="match status" value="1"/>
</dbReference>
<comment type="similarity">
    <text evidence="1">Belongs to the GST superfamily. NadH family.</text>
</comment>
<dbReference type="OrthoDB" id="5244108at2"/>
<accession>A0A1B2HPW6</accession>